<dbReference type="EMBL" id="JAHSPG010000012">
    <property type="protein sequence ID" value="MBV4358539.1"/>
    <property type="molecule type" value="Genomic_DNA"/>
</dbReference>
<dbReference type="InterPro" id="IPR001590">
    <property type="entry name" value="Peptidase_M12B"/>
</dbReference>
<feature type="domain" description="Fibronectin type-III" evidence="2">
    <location>
        <begin position="470"/>
        <end position="559"/>
    </location>
</feature>
<dbReference type="Proteomes" id="UP000812270">
    <property type="component" value="Unassembled WGS sequence"/>
</dbReference>
<protein>
    <submittedName>
        <fullName evidence="3">Fibronectin type III domain-containing protein</fullName>
    </submittedName>
</protein>
<comment type="caution">
    <text evidence="3">The sequence shown here is derived from an EMBL/GenBank/DDBJ whole genome shotgun (WGS) entry which is preliminary data.</text>
</comment>
<dbReference type="GO" id="GO:0004222">
    <property type="term" value="F:metalloendopeptidase activity"/>
    <property type="evidence" value="ECO:0007669"/>
    <property type="project" value="InterPro"/>
</dbReference>
<accession>A0A9E2SBP2</accession>
<feature type="domain" description="Fibronectin type-III" evidence="2">
    <location>
        <begin position="560"/>
        <end position="648"/>
    </location>
</feature>
<dbReference type="CDD" id="cd00063">
    <property type="entry name" value="FN3"/>
    <property type="match status" value="4"/>
</dbReference>
<dbReference type="PROSITE" id="PS50853">
    <property type="entry name" value="FN3"/>
    <property type="match status" value="3"/>
</dbReference>
<evidence type="ECO:0000259" key="2">
    <source>
        <dbReference type="PROSITE" id="PS50853"/>
    </source>
</evidence>
<name>A0A9E2SBP2_9BACT</name>
<dbReference type="PROSITE" id="PS50215">
    <property type="entry name" value="ADAM_MEPRO"/>
    <property type="match status" value="1"/>
</dbReference>
<dbReference type="PANTHER" id="PTHR11905">
    <property type="entry name" value="ADAM A DISINTEGRIN AND METALLOPROTEASE DOMAIN"/>
    <property type="match status" value="1"/>
</dbReference>
<evidence type="ECO:0000313" key="4">
    <source>
        <dbReference type="Proteomes" id="UP000812270"/>
    </source>
</evidence>
<evidence type="ECO:0000259" key="1">
    <source>
        <dbReference type="PROSITE" id="PS50215"/>
    </source>
</evidence>
<dbReference type="RefSeq" id="WP_217792253.1">
    <property type="nucleotide sequence ID" value="NZ_JAHSPG010000012.1"/>
</dbReference>
<dbReference type="PANTHER" id="PTHR11905:SF159">
    <property type="entry name" value="ADAM METALLOPROTEASE"/>
    <property type="match status" value="1"/>
</dbReference>
<sequence>MPAKHFLKGSLLFLLVVIQISLFAQNKQPSRLYQMVQSRQQKLSQKGSLPKMSLFQKALPIQQLNRIIPDSIISKRTILSLNGNLQSTLLRSNSELVKLEIPTVERSFDLVLMKQEISPVNKSVLPALKRTGKSVHYRGYVDGDPNSLAAFSVFEDGSVVGLFLNKTGNYVLTKLKNSDQYIVYNDADLKIKEPFTCLTKDDEVTPTAGGKISGAGVPSVTSLGETQCRKVKCYWETDDHTYQNFDNDYTATENFVLALFNEVAALYQNEGIVMELSAYKIWTTQDPYGSDDTYIALTDFKTNWNNQNNSFDGDLAFLICGRNGDGLGYVGGLCNRQYAYGAFGMNPKNVVPWQTYSWNVMATSHELGHLLGSNHTQWCGWKTGPGNTCGAIDNCAATEGATDCPTCSYTIFNNADPVDAWHGTIMSYCHLQPRGILMINGFGQIPGDFIRGNVSRAACLEQIGVCPCEPPVGLTAFGTSDPDLSQITCRWTPNANADYYFLEYKKVSDPDWMVMQPILTNEYTFFIEAGTNYVYRVESHCPTGISTKSEEYQFSLPCSTPYLISVLNISSTSVLVTWKGFSGAKTFTLEYKKASDNVWISIDGIAEGSQLLSNLEANTQYNYRMKKQCNDYESTYTDVGTFTTTCQPPTLPGEFISGNTVLLFWTAAPQNPSYVIEYRKTNETDWTTVNTAEKATSQVIANFQAGEEYVYRIKAKCAEGFYSDYTAERTFSIACAAPTSVTSDPKEDNASVIWNSMGAQSYDFQYRKTGDNSWISSNVTDARINLTNLRKGTVYEFGIFSQCRLVKSTTSLQGTFRTLGEPLPLSLTDFEGSHVGNDNVLRWSTHDEVNTSKFEIEYSADNTSYQLAGTVAAAGTSNSSLQYHFTHSNVSIDAYYRLKMIDIDGSFTYSNTILIKGNNDQRACVLLNDAVYPIPFEDKFTMNIYSCTLQTAKIILRSIDGKLLRNETVTLKKGTASYELNQLGSLSSGSYSLQIIPQKGEVIVRKVVKR</sequence>
<keyword evidence="4" id="KW-1185">Reference proteome</keyword>
<dbReference type="InterPro" id="IPR003961">
    <property type="entry name" value="FN3_dom"/>
</dbReference>
<feature type="domain" description="Fibronectin type-III" evidence="2">
    <location>
        <begin position="649"/>
        <end position="739"/>
    </location>
</feature>
<organism evidence="3 4">
    <name type="scientific">Pinibacter aurantiacus</name>
    <dbReference type="NCBI Taxonomy" id="2851599"/>
    <lineage>
        <taxon>Bacteria</taxon>
        <taxon>Pseudomonadati</taxon>
        <taxon>Bacteroidota</taxon>
        <taxon>Chitinophagia</taxon>
        <taxon>Chitinophagales</taxon>
        <taxon>Chitinophagaceae</taxon>
        <taxon>Pinibacter</taxon>
    </lineage>
</organism>
<dbReference type="GO" id="GO:0006508">
    <property type="term" value="P:proteolysis"/>
    <property type="evidence" value="ECO:0007669"/>
    <property type="project" value="InterPro"/>
</dbReference>
<feature type="domain" description="Peptidase M12B" evidence="1">
    <location>
        <begin position="229"/>
        <end position="395"/>
    </location>
</feature>
<dbReference type="AlphaFoldDB" id="A0A9E2SBP2"/>
<evidence type="ECO:0000313" key="3">
    <source>
        <dbReference type="EMBL" id="MBV4358539.1"/>
    </source>
</evidence>
<proteinExistence type="predicted"/>
<reference evidence="3" key="1">
    <citation type="submission" date="2021-06" db="EMBL/GenBank/DDBJ databases">
        <authorList>
            <person name="Huq M.A."/>
        </authorList>
    </citation>
    <scope>NUCLEOTIDE SEQUENCE</scope>
    <source>
        <strain evidence="3">MAH-26</strain>
    </source>
</reference>
<dbReference type="SMART" id="SM00060">
    <property type="entry name" value="FN3"/>
    <property type="match status" value="4"/>
</dbReference>
<gene>
    <name evidence="3" type="ORF">KTO63_15350</name>
</gene>
<dbReference type="Pfam" id="PF13688">
    <property type="entry name" value="Reprolysin_5"/>
    <property type="match status" value="1"/>
</dbReference>